<evidence type="ECO:0000313" key="2">
    <source>
        <dbReference type="Proteomes" id="UP000306409"/>
    </source>
</evidence>
<dbReference type="Proteomes" id="UP000306409">
    <property type="component" value="Chromosome"/>
</dbReference>
<sequence length="568" mass="65403">MSYKNFSTAIFYNAFDILKLKEDNAFESSFEFFSKHIKIGKVYLETYRSGIFLSEENMLFCKEFFKEKGIKVSGAITTTPKTNNTWDFSSFCYSNPEQRRQLKEVVAYTASIFDEIILDDFYFTNCKCDSCIEAKGSKSWADFRTQLLAEVSSEIMSTAKAVNPNINMIIKYPNWYDHHQFTGYTPKAQANLFDSFYTGTETRDSQYTQQVLQRYIGYFIMRYFENINPGKNLGGWFDSFDCTLDTYVEQLYMTLFSKAKEITLFCAGLLAYDYKLYVPLAGFVFEQFDKLMGHIGEPVGISCYKPFNSDGEDFIHGYLGMLGLPLEPYSEYPAESRFILLTESAKKDSDIVDKIKKSLCDGNSVMITTGLLRVLNEQLSDIAVINYTDKKSIVKEFAVHMMYCAFKDYYYSEKEILMPHIDFKTNDSWQMAVGIHTSNNHAVLLQNKYSKGKLYVLTIPDNPGDLYSYPEAVLNLIRETASINLPVHLEAPSNIGLFVYDNNTFIVESFRKTNVEFTVVVHKEDQRLSQIEPSNCHIEPQFDGISRNGNTYFKISLQPGEYKALRIE</sequence>
<reference evidence="1 2" key="1">
    <citation type="submission" date="2020-09" db="EMBL/GenBank/DDBJ databases">
        <title>Characterization and genome sequencing of Ruminiclostridium sp. nov. MA18.</title>
        <authorList>
            <person name="Rettenmaier R."/>
            <person name="Kowollik M.-L."/>
            <person name="Liebl W."/>
            <person name="Zverlov V."/>
        </authorList>
    </citation>
    <scope>NUCLEOTIDE SEQUENCE [LARGE SCALE GENOMIC DNA]</scope>
    <source>
        <strain evidence="1 2">MA18</strain>
    </source>
</reference>
<proteinExistence type="predicted"/>
<organism evidence="1 2">
    <name type="scientific">Ruminiclostridium herbifermentans</name>
    <dbReference type="NCBI Taxonomy" id="2488810"/>
    <lineage>
        <taxon>Bacteria</taxon>
        <taxon>Bacillati</taxon>
        <taxon>Bacillota</taxon>
        <taxon>Clostridia</taxon>
        <taxon>Eubacteriales</taxon>
        <taxon>Oscillospiraceae</taxon>
        <taxon>Ruminiclostridium</taxon>
    </lineage>
</organism>
<dbReference type="AlphaFoldDB" id="A0A4U7JJM3"/>
<keyword evidence="2" id="KW-1185">Reference proteome</keyword>
<gene>
    <name evidence="1" type="ORF">EHE19_002735</name>
</gene>
<protein>
    <submittedName>
        <fullName evidence="1">Permease</fullName>
    </submittedName>
</protein>
<name>A0A4U7JJM3_9FIRM</name>
<accession>A0A4U7JJM3</accession>
<dbReference type="RefSeq" id="WP_137697505.1">
    <property type="nucleotide sequence ID" value="NZ_CP061336.1"/>
</dbReference>
<evidence type="ECO:0000313" key="1">
    <source>
        <dbReference type="EMBL" id="QNU67463.1"/>
    </source>
</evidence>
<dbReference type="EMBL" id="CP061336">
    <property type="protein sequence ID" value="QNU67463.1"/>
    <property type="molecule type" value="Genomic_DNA"/>
</dbReference>
<dbReference type="KEGG" id="rher:EHE19_002735"/>
<dbReference type="OrthoDB" id="8730636at2"/>